<dbReference type="Gene3D" id="1.20.120.910">
    <property type="entry name" value="DksA, coiled-coil domain"/>
    <property type="match status" value="1"/>
</dbReference>
<gene>
    <name evidence="1" type="ORF">S03H2_69649</name>
</gene>
<name>X1JY85_9ZZZZ</name>
<evidence type="ECO:0000313" key="1">
    <source>
        <dbReference type="EMBL" id="GAH99097.1"/>
    </source>
</evidence>
<dbReference type="PROSITE" id="PS51128">
    <property type="entry name" value="ZF_DKSA_2"/>
    <property type="match status" value="1"/>
</dbReference>
<protein>
    <submittedName>
        <fullName evidence="1">Uncharacterized protein</fullName>
    </submittedName>
</protein>
<organism evidence="1">
    <name type="scientific">marine sediment metagenome</name>
    <dbReference type="NCBI Taxonomy" id="412755"/>
    <lineage>
        <taxon>unclassified sequences</taxon>
        <taxon>metagenomes</taxon>
        <taxon>ecological metagenomes</taxon>
    </lineage>
</organism>
<proteinExistence type="predicted"/>
<dbReference type="PANTHER" id="PTHR33823">
    <property type="entry name" value="RNA POLYMERASE-BINDING TRANSCRIPTION FACTOR DKSA-RELATED"/>
    <property type="match status" value="1"/>
</dbReference>
<dbReference type="EMBL" id="BARU01046073">
    <property type="protein sequence ID" value="GAH99097.1"/>
    <property type="molecule type" value="Genomic_DNA"/>
</dbReference>
<dbReference type="SUPFAM" id="SSF109635">
    <property type="entry name" value="DnaK suppressor protein DksA, alpha-hairpin domain"/>
    <property type="match status" value="1"/>
</dbReference>
<comment type="caution">
    <text evidence="1">The sequence shown here is derived from an EMBL/GenBank/DDBJ whole genome shotgun (WGS) entry which is preliminary data.</text>
</comment>
<dbReference type="PANTHER" id="PTHR33823:SF4">
    <property type="entry name" value="GENERAL STRESS PROTEIN 16O"/>
    <property type="match status" value="1"/>
</dbReference>
<dbReference type="AlphaFoldDB" id="X1JY85"/>
<accession>X1JY85</accession>
<feature type="non-terminal residue" evidence="1">
    <location>
        <position position="106"/>
    </location>
</feature>
<dbReference type="InterPro" id="IPR037187">
    <property type="entry name" value="DnaK_N"/>
</dbReference>
<sequence>MNKRELEKAKKILLEKSSQLCRQIKGLEEESLGKSQRDSAGDLSGYSYHMADVGTDNYNRQFNLELVGSEGRILYEIEQALLRIKEGKFGKCEICGCKIKSGRLNA</sequence>
<reference evidence="1" key="1">
    <citation type="journal article" date="2014" name="Front. Microbiol.">
        <title>High frequency of phylogenetically diverse reductive dehalogenase-homologous genes in deep subseafloor sedimentary metagenomes.</title>
        <authorList>
            <person name="Kawai M."/>
            <person name="Futagami T."/>
            <person name="Toyoda A."/>
            <person name="Takaki Y."/>
            <person name="Nishi S."/>
            <person name="Hori S."/>
            <person name="Arai W."/>
            <person name="Tsubouchi T."/>
            <person name="Morono Y."/>
            <person name="Uchiyama I."/>
            <person name="Ito T."/>
            <person name="Fujiyama A."/>
            <person name="Inagaki F."/>
            <person name="Takami H."/>
        </authorList>
    </citation>
    <scope>NUCLEOTIDE SEQUENCE</scope>
    <source>
        <strain evidence="1">Expedition CK06-06</strain>
    </source>
</reference>